<dbReference type="Gene3D" id="2.40.330.10">
    <property type="entry name" value="DNA-binding pseudobarrel domain"/>
    <property type="match status" value="1"/>
</dbReference>
<dbReference type="SUPFAM" id="SSF101936">
    <property type="entry name" value="DNA-binding pseudobarrel domain"/>
    <property type="match status" value="1"/>
</dbReference>
<evidence type="ECO:0000256" key="1">
    <source>
        <dbReference type="ARBA" id="ARBA00004123"/>
    </source>
</evidence>
<evidence type="ECO:0000256" key="2">
    <source>
        <dbReference type="ARBA" id="ARBA00023015"/>
    </source>
</evidence>
<organism evidence="8 9">
    <name type="scientific">Oryza rufipogon</name>
    <name type="common">Brownbeard rice</name>
    <name type="synonym">Asian wild rice</name>
    <dbReference type="NCBI Taxonomy" id="4529"/>
    <lineage>
        <taxon>Eukaryota</taxon>
        <taxon>Viridiplantae</taxon>
        <taxon>Streptophyta</taxon>
        <taxon>Embryophyta</taxon>
        <taxon>Tracheophyta</taxon>
        <taxon>Spermatophyta</taxon>
        <taxon>Magnoliopsida</taxon>
        <taxon>Liliopsida</taxon>
        <taxon>Poales</taxon>
        <taxon>Poaceae</taxon>
        <taxon>BOP clade</taxon>
        <taxon>Oryzoideae</taxon>
        <taxon>Oryzeae</taxon>
        <taxon>Oryzinae</taxon>
        <taxon>Oryza</taxon>
    </lineage>
</organism>
<evidence type="ECO:0000256" key="4">
    <source>
        <dbReference type="ARBA" id="ARBA00023163"/>
    </source>
</evidence>
<dbReference type="PROSITE" id="PS50863">
    <property type="entry name" value="B3"/>
    <property type="match status" value="1"/>
</dbReference>
<evidence type="ECO:0000313" key="9">
    <source>
        <dbReference type="Proteomes" id="UP000008022"/>
    </source>
</evidence>
<dbReference type="AlphaFoldDB" id="A0A0E0Q5V8"/>
<dbReference type="InterPro" id="IPR003340">
    <property type="entry name" value="B3_DNA-bd"/>
</dbReference>
<dbReference type="HOGENOM" id="CLU_1211435_0_0_1"/>
<keyword evidence="2" id="KW-0805">Transcription regulation</keyword>
<keyword evidence="9" id="KW-1185">Reference proteome</keyword>
<dbReference type="GO" id="GO:0003677">
    <property type="term" value="F:DNA binding"/>
    <property type="evidence" value="ECO:0007669"/>
    <property type="project" value="UniProtKB-KW"/>
</dbReference>
<evidence type="ECO:0000259" key="7">
    <source>
        <dbReference type="PROSITE" id="PS50863"/>
    </source>
</evidence>
<dbReference type="InterPro" id="IPR015300">
    <property type="entry name" value="DNA-bd_pseudobarrel_sf"/>
</dbReference>
<comment type="subcellular location">
    <subcellularLocation>
        <location evidence="1">Nucleus</location>
    </subcellularLocation>
</comment>
<keyword evidence="4" id="KW-0804">Transcription</keyword>
<reference evidence="8" key="2">
    <citation type="submission" date="2015-06" db="UniProtKB">
        <authorList>
            <consortium name="EnsemblPlants"/>
        </authorList>
    </citation>
    <scope>IDENTIFICATION</scope>
</reference>
<dbReference type="EnsemblPlants" id="ORUFI07G07980.1">
    <property type="protein sequence ID" value="ORUFI07G07980.1"/>
    <property type="gene ID" value="ORUFI07G07980"/>
</dbReference>
<feature type="domain" description="TF-B3" evidence="7">
    <location>
        <begin position="4"/>
        <end position="99"/>
    </location>
</feature>
<evidence type="ECO:0000313" key="8">
    <source>
        <dbReference type="EnsemblPlants" id="ORUFI07G07980.1"/>
    </source>
</evidence>
<keyword evidence="5" id="KW-0539">Nucleus</keyword>
<dbReference type="Pfam" id="PF02362">
    <property type="entry name" value="B3"/>
    <property type="match status" value="1"/>
</dbReference>
<proteinExistence type="predicted"/>
<dbReference type="Gramene" id="ORUFI07G07980.1">
    <property type="protein sequence ID" value="ORUFI07G07980.1"/>
    <property type="gene ID" value="ORUFI07G07980"/>
</dbReference>
<protein>
    <recommendedName>
        <fullName evidence="7">TF-B3 domain-containing protein</fullName>
    </recommendedName>
</protein>
<keyword evidence="3" id="KW-0238">DNA-binding</keyword>
<evidence type="ECO:0000256" key="6">
    <source>
        <dbReference type="SAM" id="MobiDB-lite"/>
    </source>
</evidence>
<reference evidence="9" key="1">
    <citation type="submission" date="2013-06" db="EMBL/GenBank/DDBJ databases">
        <authorList>
            <person name="Zhao Q."/>
        </authorList>
    </citation>
    <scope>NUCLEOTIDE SEQUENCE</scope>
    <source>
        <strain evidence="9">cv. W1943</strain>
    </source>
</reference>
<evidence type="ECO:0000256" key="3">
    <source>
        <dbReference type="ARBA" id="ARBA00023125"/>
    </source>
</evidence>
<evidence type="ECO:0000256" key="5">
    <source>
        <dbReference type="ARBA" id="ARBA00023242"/>
    </source>
</evidence>
<dbReference type="GO" id="GO:0005634">
    <property type="term" value="C:nucleus"/>
    <property type="evidence" value="ECO:0007669"/>
    <property type="project" value="UniProtKB-SubCell"/>
</dbReference>
<name>A0A0E0Q5V8_ORYRU</name>
<dbReference type="Proteomes" id="UP000008022">
    <property type="component" value="Unassembled WGS sequence"/>
</dbReference>
<dbReference type="OMA" id="MTIGWKE"/>
<dbReference type="SMART" id="SM01019">
    <property type="entry name" value="B3"/>
    <property type="match status" value="1"/>
</dbReference>
<accession>A0A0E0Q5V8</accession>
<sequence length="236" mass="26879">MHSPTFSMVKIKTASQDYLPIPVAVTKASRLKHGRTLKLMTAHGLKIRVKVAEARDKLYMTIGWKEFIQQTGLKMGESKSVVFRTLSKSRLNVIIFNKEGYSRCPIPDKAAKALINNRSSSAPSFSTKSTAPRHPSSTNVEGRVHKTKSHKNQHIQLRFKHHIGSTSTANTKRIVKDMCCYNKRMKLSSEVKNYVRDIAQFLDYSSKFYIVTIKNIHEVRQGGKIFHLLSIYSLEK</sequence>
<feature type="region of interest" description="Disordered" evidence="6">
    <location>
        <begin position="121"/>
        <end position="151"/>
    </location>
</feature>
<feature type="compositionally biased region" description="Low complexity" evidence="6">
    <location>
        <begin position="121"/>
        <end position="132"/>
    </location>
</feature>